<evidence type="ECO:0000313" key="3">
    <source>
        <dbReference type="Proteomes" id="UP000800092"/>
    </source>
</evidence>
<name>A0A6A6HC15_VIRVR</name>
<proteinExistence type="predicted"/>
<reference evidence="2" key="1">
    <citation type="journal article" date="2020" name="Stud. Mycol.">
        <title>101 Dothideomycetes genomes: a test case for predicting lifestyles and emergence of pathogens.</title>
        <authorList>
            <person name="Haridas S."/>
            <person name="Albert R."/>
            <person name="Binder M."/>
            <person name="Bloem J."/>
            <person name="Labutti K."/>
            <person name="Salamov A."/>
            <person name="Andreopoulos B."/>
            <person name="Baker S."/>
            <person name="Barry K."/>
            <person name="Bills G."/>
            <person name="Bluhm B."/>
            <person name="Cannon C."/>
            <person name="Castanera R."/>
            <person name="Culley D."/>
            <person name="Daum C."/>
            <person name="Ezra D."/>
            <person name="Gonzalez J."/>
            <person name="Henrissat B."/>
            <person name="Kuo A."/>
            <person name="Liang C."/>
            <person name="Lipzen A."/>
            <person name="Lutzoni F."/>
            <person name="Magnuson J."/>
            <person name="Mondo S."/>
            <person name="Nolan M."/>
            <person name="Ohm R."/>
            <person name="Pangilinan J."/>
            <person name="Park H.-J."/>
            <person name="Ramirez L."/>
            <person name="Alfaro M."/>
            <person name="Sun H."/>
            <person name="Tritt A."/>
            <person name="Yoshinaga Y."/>
            <person name="Zwiers L.-H."/>
            <person name="Turgeon B."/>
            <person name="Goodwin S."/>
            <person name="Spatafora J."/>
            <person name="Crous P."/>
            <person name="Grigoriev I."/>
        </authorList>
    </citation>
    <scope>NUCLEOTIDE SEQUENCE</scope>
    <source>
        <strain evidence="2">Tuck. ex Michener</strain>
    </source>
</reference>
<evidence type="ECO:0000256" key="1">
    <source>
        <dbReference type="SAM" id="MobiDB-lite"/>
    </source>
</evidence>
<feature type="region of interest" description="Disordered" evidence="1">
    <location>
        <begin position="267"/>
        <end position="300"/>
    </location>
</feature>
<accession>A0A6A6HC15</accession>
<dbReference type="Proteomes" id="UP000800092">
    <property type="component" value="Unassembled WGS sequence"/>
</dbReference>
<organism evidence="2 3">
    <name type="scientific">Viridothelium virens</name>
    <name type="common">Speckled blister lichen</name>
    <name type="synonym">Trypethelium virens</name>
    <dbReference type="NCBI Taxonomy" id="1048519"/>
    <lineage>
        <taxon>Eukaryota</taxon>
        <taxon>Fungi</taxon>
        <taxon>Dikarya</taxon>
        <taxon>Ascomycota</taxon>
        <taxon>Pezizomycotina</taxon>
        <taxon>Dothideomycetes</taxon>
        <taxon>Dothideomycetes incertae sedis</taxon>
        <taxon>Trypetheliales</taxon>
        <taxon>Trypetheliaceae</taxon>
        <taxon>Viridothelium</taxon>
    </lineage>
</organism>
<sequence length="315" mass="33323">MRRDGMVTGDGEIGQLRTLSAQRGRQSSVANASSVVAGREVRVAVGWMGADEEVKSEGRKKREIAGLAESLGGAARPLAPLAPLGQARQARTQLNPAKPSEMPGRSRLDRIAKAPKAAQILLPISHQFPTNSTPGQPHPWPAKLLLVHDNHVAAPTPVHLISPSGSFLVPRFSRSTLIISSSLPNRFTAATSILSLLQEHWSLPRSTGQGPDRRVTLDGQVDGGVSDRDLPVGVKGEAHVPGRGQGQPATRMQAVFSWGTPLPTVNFPIAASREPSGGVQQKPQSDSSGASHPKRSPPPPVATILIVVSLMPLFL</sequence>
<evidence type="ECO:0000313" key="2">
    <source>
        <dbReference type="EMBL" id="KAF2235664.1"/>
    </source>
</evidence>
<protein>
    <submittedName>
        <fullName evidence="2">Uncharacterized protein</fullName>
    </submittedName>
</protein>
<feature type="compositionally biased region" description="Polar residues" evidence="1">
    <location>
        <begin position="17"/>
        <end position="26"/>
    </location>
</feature>
<feature type="region of interest" description="Disordered" evidence="1">
    <location>
        <begin position="1"/>
        <end position="33"/>
    </location>
</feature>
<dbReference type="AlphaFoldDB" id="A0A6A6HC15"/>
<feature type="compositionally biased region" description="Basic and acidic residues" evidence="1">
    <location>
        <begin position="225"/>
        <end position="240"/>
    </location>
</feature>
<keyword evidence="3" id="KW-1185">Reference proteome</keyword>
<dbReference type="EMBL" id="ML991790">
    <property type="protein sequence ID" value="KAF2235664.1"/>
    <property type="molecule type" value="Genomic_DNA"/>
</dbReference>
<gene>
    <name evidence="2" type="ORF">EV356DRAFT_566272</name>
</gene>
<feature type="region of interest" description="Disordered" evidence="1">
    <location>
        <begin position="204"/>
        <end position="248"/>
    </location>
</feature>
<feature type="compositionally biased region" description="Polar residues" evidence="1">
    <location>
        <begin position="278"/>
        <end position="290"/>
    </location>
</feature>